<dbReference type="InterPro" id="IPR044939">
    <property type="entry name" value="EutB_dom_2_sf"/>
</dbReference>
<keyword evidence="1" id="KW-1283">Bacterial microcompartment</keyword>
<reference evidence="2 3" key="1">
    <citation type="submission" date="2015-11" db="EMBL/GenBank/DDBJ databases">
        <title>Draft genome sequences of new species of the genus Lactobacillus isolated from orchardgrass silage.</title>
        <authorList>
            <person name="Tohno M."/>
            <person name="Tanizawa Y."/>
            <person name="Arita M."/>
        </authorList>
    </citation>
    <scope>NUCLEOTIDE SEQUENCE [LARGE SCALE GENOMIC DNA]</scope>
    <source>
        <strain evidence="2 3">IWT126</strain>
    </source>
</reference>
<dbReference type="STRING" id="1302250.GCA_001313225_01206"/>
<comment type="subcellular location">
    <subcellularLocation>
        <location evidence="1">Bacterial microcompartment</location>
    </subcellularLocation>
</comment>
<dbReference type="GO" id="GO:0009350">
    <property type="term" value="C:ethanolamine ammonia-lyase complex"/>
    <property type="evidence" value="ECO:0007669"/>
    <property type="project" value="UniProtKB-UniRule"/>
</dbReference>
<keyword evidence="1" id="KW-0170">Cobalt</keyword>
<dbReference type="GO" id="GO:0031419">
    <property type="term" value="F:cobalamin binding"/>
    <property type="evidence" value="ECO:0007669"/>
    <property type="project" value="UniProtKB-UniRule"/>
</dbReference>
<dbReference type="PANTHER" id="PTHR39329">
    <property type="entry name" value="ETHANOLAMINE AMMONIA-LYASE HEAVY CHAIN"/>
    <property type="match status" value="1"/>
</dbReference>
<keyword evidence="3" id="KW-1185">Reference proteome</keyword>
<keyword evidence="1 2" id="KW-0456">Lyase</keyword>
<dbReference type="RefSeq" id="WP_089136795.1">
    <property type="nucleotide sequence ID" value="NZ_BCMG01000007.1"/>
</dbReference>
<dbReference type="Proteomes" id="UP000198402">
    <property type="component" value="Unassembled WGS sequence"/>
</dbReference>
<dbReference type="GO" id="GO:0006520">
    <property type="term" value="P:amino acid metabolic process"/>
    <property type="evidence" value="ECO:0007669"/>
    <property type="project" value="InterPro"/>
</dbReference>
<dbReference type="AlphaFoldDB" id="A0A1Z5IIF2"/>
<dbReference type="Pfam" id="PF06751">
    <property type="entry name" value="EutB"/>
    <property type="match status" value="1"/>
</dbReference>
<dbReference type="EMBL" id="BCMG01000007">
    <property type="protein sequence ID" value="GAX01476.1"/>
    <property type="molecule type" value="Genomic_DNA"/>
</dbReference>
<comment type="subunit">
    <text evidence="1">The basic unit is a heterodimer which dimerizes to form tetramers. The heterotetramers trimerize; 6 large subunits form a core ring with 6 small subunits projecting outwards.</text>
</comment>
<gene>
    <name evidence="1 2" type="primary">eutB</name>
    <name evidence="2" type="ORF">IWT126_01517</name>
</gene>
<dbReference type="HAMAP" id="MF_00861">
    <property type="entry name" value="EutB"/>
    <property type="match status" value="1"/>
</dbReference>
<comment type="catalytic activity">
    <reaction evidence="1">
        <text>ethanolamine = acetaldehyde + NH4(+)</text>
        <dbReference type="Rhea" id="RHEA:15313"/>
        <dbReference type="ChEBI" id="CHEBI:15343"/>
        <dbReference type="ChEBI" id="CHEBI:28938"/>
        <dbReference type="ChEBI" id="CHEBI:57603"/>
        <dbReference type="EC" id="4.3.1.7"/>
    </reaction>
</comment>
<feature type="binding site" evidence="1">
    <location>
        <position position="287"/>
    </location>
    <ligand>
        <name>substrate</name>
    </ligand>
</feature>
<name>A0A1Z5IIF2_9LACO</name>
<dbReference type="InterPro" id="IPR010628">
    <property type="entry name" value="EutB"/>
</dbReference>
<sequence>MHLKVTLSGIHYQFQSVKDVMAKANEVKSGDALAGVAAESTAERIAAKVVLSQLTLNDLYEHPAVDYDHDEVTRIIIDDLDDDAFNQIKNWTLEQLREWLLDPQTTNQMIHYISKGLTSEMIAGVCKLMTNMDLITTAKKITNEKTANTTIGRPGTFSSRLQPNHPADDINGIMASLMEGLSMGIGDAVIGLNPVSDTVDNVTQILKAFDQFCNTWQVPTQTCVLAHVTTQMKAIEQGAPAGLIFQSIAGSQKANTAFGINGHLIKEANQLGHDRLHNSGPNVMYFETGQGSELSSDANFGADQLTMEARCYGFARHYDPFIVNTVVGFIGPEYLYDAKQVTRAGLEDHFMGKLSGLAMGCDVCYTNHMQADQNDIENLAVLLATAGCTYIMGVPQADDIMLNYQSTGYQETATIRQLLNLRPTPEFDQWLEKMGISKNGQLTRKAGDASLFLAKEGF</sequence>
<feature type="binding site" evidence="1">
    <location>
        <position position="193"/>
    </location>
    <ligand>
        <name>substrate</name>
    </ligand>
</feature>
<dbReference type="GO" id="GO:0008851">
    <property type="term" value="F:ethanolamine ammonia-lyase activity"/>
    <property type="evidence" value="ECO:0007669"/>
    <property type="project" value="UniProtKB-UniRule"/>
</dbReference>
<comment type="cofactor">
    <cofactor evidence="1">
        <name>adenosylcob(III)alamin</name>
        <dbReference type="ChEBI" id="CHEBI:18408"/>
    </cofactor>
    <text evidence="1">Binds between the large and small subunits.</text>
</comment>
<dbReference type="GO" id="GO:0046336">
    <property type="term" value="P:ethanolamine catabolic process"/>
    <property type="evidence" value="ECO:0007669"/>
    <property type="project" value="UniProtKB-UniRule"/>
</dbReference>
<dbReference type="InterPro" id="IPR013785">
    <property type="entry name" value="Aldolase_TIM"/>
</dbReference>
<evidence type="ECO:0000313" key="3">
    <source>
        <dbReference type="Proteomes" id="UP000198402"/>
    </source>
</evidence>
<dbReference type="PIRSF" id="PIRSF018788">
    <property type="entry name" value="EutB"/>
    <property type="match status" value="1"/>
</dbReference>
<dbReference type="Gene3D" id="2.30.170.30">
    <property type="entry name" value="ethanolamine ammonia-lyase heavy chain domain like"/>
    <property type="match status" value="1"/>
</dbReference>
<dbReference type="OrthoDB" id="9770909at2"/>
<dbReference type="FunFam" id="3.20.20.70:FF:000055">
    <property type="entry name" value="Ethanolamine ammonia-lyase heavy chain"/>
    <property type="match status" value="1"/>
</dbReference>
<dbReference type="NCBIfam" id="NF011649">
    <property type="entry name" value="PRK15067.1"/>
    <property type="match status" value="1"/>
</dbReference>
<comment type="caution">
    <text evidence="2">The sequence shown here is derived from an EMBL/GenBank/DDBJ whole genome shotgun (WGS) entry which is preliminary data.</text>
</comment>
<feature type="binding site" evidence="1">
    <location>
        <position position="194"/>
    </location>
    <ligand>
        <name>adenosylcob(III)alamin</name>
        <dbReference type="ChEBI" id="CHEBI:18408"/>
    </ligand>
</feature>
<feature type="binding site" evidence="1">
    <location>
        <position position="401"/>
    </location>
    <ligand>
        <name>adenosylcob(III)alamin</name>
        <dbReference type="ChEBI" id="CHEBI:18408"/>
    </ligand>
</feature>
<proteinExistence type="inferred from homology"/>
<dbReference type="PANTHER" id="PTHR39329:SF1">
    <property type="entry name" value="ETHANOLAMINE AMMONIA-LYASE LARGE SUBUNIT"/>
    <property type="match status" value="1"/>
</dbReference>
<accession>A0A1Z5IIF2</accession>
<dbReference type="UniPathway" id="UPA00560"/>
<dbReference type="EC" id="4.3.1.7" evidence="1"/>
<comment type="function">
    <text evidence="1">Catalyzes the deamination of various vicinal amino-alcohols to oxo compounds. Allows this organism to utilize ethanolamine as the sole source of nitrogen and carbon in the presence of vitamin B12.</text>
</comment>
<dbReference type="Gene3D" id="3.20.20.70">
    <property type="entry name" value="Aldolase class I"/>
    <property type="match status" value="1"/>
</dbReference>
<dbReference type="Gene3D" id="1.10.220.70">
    <property type="entry name" value="lyase"/>
    <property type="match status" value="1"/>
</dbReference>
<feature type="binding site" evidence="1">
    <location>
        <begin position="160"/>
        <end position="162"/>
    </location>
    <ligand>
        <name>substrate</name>
    </ligand>
</feature>
<feature type="binding site" evidence="1">
    <location>
        <position position="295"/>
    </location>
    <ligand>
        <name>adenosylcob(III)alamin</name>
        <dbReference type="ChEBI" id="CHEBI:18408"/>
    </ligand>
</feature>
<feature type="binding site" evidence="1">
    <location>
        <position position="246"/>
    </location>
    <ligand>
        <name>adenosylcob(III)alamin</name>
        <dbReference type="ChEBI" id="CHEBI:18408"/>
    </ligand>
</feature>
<comment type="similarity">
    <text evidence="1">Belongs to the EutB family.</text>
</comment>
<protein>
    <recommendedName>
        <fullName evidence="1">Ethanolamine ammonia-lyase large subunit</fullName>
        <shortName evidence="1">EAL large subunit</shortName>
        <ecNumber evidence="1">4.3.1.7</ecNumber>
    </recommendedName>
</protein>
<feature type="binding site" evidence="1">
    <location>
        <position position="362"/>
    </location>
    <ligand>
        <name>substrate</name>
    </ligand>
</feature>
<organism evidence="2 3">
    <name type="scientific">Secundilactobacillus silagei JCM 19001</name>
    <dbReference type="NCBI Taxonomy" id="1302250"/>
    <lineage>
        <taxon>Bacteria</taxon>
        <taxon>Bacillati</taxon>
        <taxon>Bacillota</taxon>
        <taxon>Bacilli</taxon>
        <taxon>Lactobacillales</taxon>
        <taxon>Lactobacillaceae</taxon>
        <taxon>Secundilactobacillus</taxon>
    </lineage>
</organism>
<comment type="pathway">
    <text evidence="1">Amine and polyamine degradation; ethanolamine degradation.</text>
</comment>
<keyword evidence="1" id="KW-0846">Cobalamin</keyword>
<evidence type="ECO:0000256" key="1">
    <source>
        <dbReference type="HAMAP-Rule" id="MF_00861"/>
    </source>
</evidence>
<evidence type="ECO:0000313" key="2">
    <source>
        <dbReference type="EMBL" id="GAX01476.1"/>
    </source>
</evidence>
<dbReference type="GO" id="GO:0031471">
    <property type="term" value="C:ethanolamine degradation polyhedral organelle"/>
    <property type="evidence" value="ECO:0007669"/>
    <property type="project" value="UniProtKB-UniRule"/>
</dbReference>
<dbReference type="InterPro" id="IPR044941">
    <property type="entry name" value="EutB_N_sf"/>
</dbReference>
<dbReference type="GO" id="GO:0005829">
    <property type="term" value="C:cytosol"/>
    <property type="evidence" value="ECO:0007669"/>
    <property type="project" value="TreeGrafter"/>
</dbReference>